<keyword evidence="2" id="KW-1185">Reference proteome</keyword>
<evidence type="ECO:0000313" key="3">
    <source>
        <dbReference type="WBParaSite" id="Csp11.Scaffold628.g7341.t1"/>
    </source>
</evidence>
<evidence type="ECO:0000256" key="1">
    <source>
        <dbReference type="SAM" id="Phobius"/>
    </source>
</evidence>
<sequence length="120" mass="13907">MNSDERQKCMGTMRDLKSSLSSSVMTIIKVFIWERSLGSNIVPICISILSLGILLDLAVQGLFHCRLNHRQETSKGVRYIYFHNVGNKFFISFFVFAIFLGLALLTEQYFWKPDRHRNSN</sequence>
<organism evidence="2 3">
    <name type="scientific">Caenorhabditis tropicalis</name>
    <dbReference type="NCBI Taxonomy" id="1561998"/>
    <lineage>
        <taxon>Eukaryota</taxon>
        <taxon>Metazoa</taxon>
        <taxon>Ecdysozoa</taxon>
        <taxon>Nematoda</taxon>
        <taxon>Chromadorea</taxon>
        <taxon>Rhabditida</taxon>
        <taxon>Rhabditina</taxon>
        <taxon>Rhabditomorpha</taxon>
        <taxon>Rhabditoidea</taxon>
        <taxon>Rhabditidae</taxon>
        <taxon>Peloderinae</taxon>
        <taxon>Caenorhabditis</taxon>
    </lineage>
</organism>
<keyword evidence="1" id="KW-0812">Transmembrane</keyword>
<accession>A0A1I7TMB5</accession>
<feature type="transmembrane region" description="Helical" evidence="1">
    <location>
        <begin position="85"/>
        <end position="105"/>
    </location>
</feature>
<dbReference type="AlphaFoldDB" id="A0A1I7TMB5"/>
<keyword evidence="1" id="KW-0472">Membrane</keyword>
<dbReference type="WBParaSite" id="Csp11.Scaffold628.g7341.t1">
    <property type="protein sequence ID" value="Csp11.Scaffold628.g7341.t1"/>
    <property type="gene ID" value="Csp11.Scaffold628.g7341"/>
</dbReference>
<keyword evidence="1" id="KW-1133">Transmembrane helix</keyword>
<feature type="transmembrane region" description="Helical" evidence="1">
    <location>
        <begin position="41"/>
        <end position="64"/>
    </location>
</feature>
<dbReference type="Proteomes" id="UP000095282">
    <property type="component" value="Unplaced"/>
</dbReference>
<protein>
    <submittedName>
        <fullName evidence="3">7TM_GPCR_Srx domain-containing protein</fullName>
    </submittedName>
</protein>
<dbReference type="eggNOG" id="ENOG502TFQ1">
    <property type="taxonomic scope" value="Eukaryota"/>
</dbReference>
<name>A0A1I7TMB5_9PELO</name>
<evidence type="ECO:0000313" key="2">
    <source>
        <dbReference type="Proteomes" id="UP000095282"/>
    </source>
</evidence>
<reference evidence="3" key="1">
    <citation type="submission" date="2016-11" db="UniProtKB">
        <authorList>
            <consortium name="WormBaseParasite"/>
        </authorList>
    </citation>
    <scope>IDENTIFICATION</scope>
</reference>
<proteinExistence type="predicted"/>